<keyword evidence="2" id="KW-1185">Reference proteome</keyword>
<organism evidence="1 2">
    <name type="scientific">Purpureocillium lilacinum</name>
    <name type="common">Paecilomyces lilacinus</name>
    <dbReference type="NCBI Taxonomy" id="33203"/>
    <lineage>
        <taxon>Eukaryota</taxon>
        <taxon>Fungi</taxon>
        <taxon>Dikarya</taxon>
        <taxon>Ascomycota</taxon>
        <taxon>Pezizomycotina</taxon>
        <taxon>Sordariomycetes</taxon>
        <taxon>Hypocreomycetidae</taxon>
        <taxon>Hypocreales</taxon>
        <taxon>Ophiocordycipitaceae</taxon>
        <taxon>Purpureocillium</taxon>
    </lineage>
</organism>
<reference evidence="1 2" key="1">
    <citation type="journal article" date="2024" name="Microbiol. Resour. Announc.">
        <title>Genome annotations for the ascomycete fungi Trichoderma harzianum, Trichoderma aggressivum, and Purpureocillium lilacinum.</title>
        <authorList>
            <person name="Beijen E.P.W."/>
            <person name="Ohm R.A."/>
        </authorList>
    </citation>
    <scope>NUCLEOTIDE SEQUENCE [LARGE SCALE GENOMIC DNA]</scope>
    <source>
        <strain evidence="1 2">CBS 150709</strain>
    </source>
</reference>
<name>A0ABR0C0N2_PURLI</name>
<gene>
    <name evidence="1" type="ORF">Purlil1_5992</name>
</gene>
<evidence type="ECO:0000313" key="1">
    <source>
        <dbReference type="EMBL" id="KAK4089889.1"/>
    </source>
</evidence>
<evidence type="ECO:0000313" key="2">
    <source>
        <dbReference type="Proteomes" id="UP001287286"/>
    </source>
</evidence>
<dbReference type="Proteomes" id="UP001287286">
    <property type="component" value="Unassembled WGS sequence"/>
</dbReference>
<comment type="caution">
    <text evidence="1">The sequence shown here is derived from an EMBL/GenBank/DDBJ whole genome shotgun (WGS) entry which is preliminary data.</text>
</comment>
<sequence>MSWRSPPRSCQSLPGWDETYASSVKCDRLLNGTARVPRPSSPGACPFTEARLEPLAVHNRGLWPFAVVQSSRPYVRTPGAVQARRNQGAFVVTAPPSGHRLVGARMAQRRDSLSASQLTDAEIRLFRYNSLGAKDEPAIMAQVIPVIEGNVGLEDGLVATRETVSTIQSGGRAVWKARSFWPVRRWIGQHQKSESRRNTGQVDTL</sequence>
<protein>
    <submittedName>
        <fullName evidence="1">Uncharacterized protein</fullName>
    </submittedName>
</protein>
<dbReference type="EMBL" id="JAWRVI010000018">
    <property type="protein sequence ID" value="KAK4089889.1"/>
    <property type="molecule type" value="Genomic_DNA"/>
</dbReference>
<proteinExistence type="predicted"/>
<accession>A0ABR0C0N2</accession>